<dbReference type="Proteomes" id="UP001500751">
    <property type="component" value="Unassembled WGS sequence"/>
</dbReference>
<dbReference type="InterPro" id="IPR051922">
    <property type="entry name" value="Bact_Sporulation_Assoc"/>
</dbReference>
<sequence>MSFSRWEGHDRYGTAAALAEGAYPGGADSVIVASGSSYADALAAGYLSGYLHGPILLTDPHSLPGATSSALAALHARHVYIVGGPMAVDANVAAAIGGLPAGGGGRLQVTRIAGSGRFETAAAVAEVPPGSAVGVVGGLRTAIVASGVNFPDALAGSPLAAGAALPILLTDPRALSGPTSQALTRLGIKQVLVLGGPAAIDPAVDRTLTSMGITVHRLAGPDRGATAAAIANWATSTLGFTPGRVAIARGDNTGGGVDALAVGPLAGARHEPLLLTDSATAAGAATLNYLRIFGPQISGGDIAGGPAAVSPGLKTQLEALATGHSQSPDPDPNPAPGTGPAKLHITVTDLPSGLPAAVTVTGPGGYRRTVTTTTDLTGLDVGAYHIAADPVTGSNGTMYVPTVAGADPTISASTPATGTVDYYTQISAATKPLAPAQVASAIVNADGTTTVVTAAGAPVLKSGDIIATGIGPATPNGLLVVVTKVAAAGQAKALAAGVATTNQGQSLTTRPAPLQAAIPQGNLDLDTVLPTQNPTSAVRPASAAPAGSAAASSWTKNMTCTANMQATLQGTLTASLAPAFHAHWSANSLGATATATATVDSDVKATATAAGDCYLNPTPLAPERSLTPIVIEIGPVPVVIVPRLLFTVQGDAQADGVLSSEAGMHLQAVAGLGYEVRQPITPIGSYTQSGSYQPPTVTGNALVRSTLSSKLTLALYGIAGPVINVDTGLSFEAWAATRDWSLYGTFAAGAELNIPALGIDISKQDVIKGDVRIAGTA</sequence>
<name>A0ABP5F299_9ACTN</name>
<dbReference type="PANTHER" id="PTHR30032:SF8">
    <property type="entry name" value="GERMINATION-SPECIFIC N-ACETYLMURAMOYL-L-ALANINE AMIDASE"/>
    <property type="match status" value="1"/>
</dbReference>
<evidence type="ECO:0000313" key="3">
    <source>
        <dbReference type="Proteomes" id="UP001500751"/>
    </source>
</evidence>
<organism evidence="2 3">
    <name type="scientific">Catenulispora yoronensis</name>
    <dbReference type="NCBI Taxonomy" id="450799"/>
    <lineage>
        <taxon>Bacteria</taxon>
        <taxon>Bacillati</taxon>
        <taxon>Actinomycetota</taxon>
        <taxon>Actinomycetes</taxon>
        <taxon>Catenulisporales</taxon>
        <taxon>Catenulisporaceae</taxon>
        <taxon>Catenulispora</taxon>
    </lineage>
</organism>
<accession>A0ABP5F299</accession>
<dbReference type="InterPro" id="IPR007253">
    <property type="entry name" value="Cell_wall-bd_2"/>
</dbReference>
<protein>
    <recommendedName>
        <fullName evidence="4">Cell wall-binding repeat-containing protein</fullName>
    </recommendedName>
</protein>
<dbReference type="Gene3D" id="3.40.50.12090">
    <property type="match status" value="2"/>
</dbReference>
<dbReference type="Pfam" id="PF04122">
    <property type="entry name" value="CW_binding_2"/>
    <property type="match status" value="3"/>
</dbReference>
<evidence type="ECO:0000313" key="2">
    <source>
        <dbReference type="EMBL" id="GAA2011707.1"/>
    </source>
</evidence>
<feature type="region of interest" description="Disordered" evidence="1">
    <location>
        <begin position="322"/>
        <end position="341"/>
    </location>
</feature>
<gene>
    <name evidence="2" type="ORF">GCM10009839_02370</name>
</gene>
<dbReference type="EMBL" id="BAAAQN010000001">
    <property type="protein sequence ID" value="GAA2011707.1"/>
    <property type="molecule type" value="Genomic_DNA"/>
</dbReference>
<reference evidence="3" key="1">
    <citation type="journal article" date="2019" name="Int. J. Syst. Evol. Microbiol.">
        <title>The Global Catalogue of Microorganisms (GCM) 10K type strain sequencing project: providing services to taxonomists for standard genome sequencing and annotation.</title>
        <authorList>
            <consortium name="The Broad Institute Genomics Platform"/>
            <consortium name="The Broad Institute Genome Sequencing Center for Infectious Disease"/>
            <person name="Wu L."/>
            <person name="Ma J."/>
        </authorList>
    </citation>
    <scope>NUCLEOTIDE SEQUENCE [LARGE SCALE GENOMIC DNA]</scope>
    <source>
        <strain evidence="3">JCM 16014</strain>
    </source>
</reference>
<proteinExistence type="predicted"/>
<keyword evidence="3" id="KW-1185">Reference proteome</keyword>
<evidence type="ECO:0000256" key="1">
    <source>
        <dbReference type="SAM" id="MobiDB-lite"/>
    </source>
</evidence>
<dbReference type="PANTHER" id="PTHR30032">
    <property type="entry name" value="N-ACETYLMURAMOYL-L-ALANINE AMIDASE-RELATED"/>
    <property type="match status" value="1"/>
</dbReference>
<comment type="caution">
    <text evidence="2">The sequence shown here is derived from an EMBL/GenBank/DDBJ whole genome shotgun (WGS) entry which is preliminary data.</text>
</comment>
<evidence type="ECO:0008006" key="4">
    <source>
        <dbReference type="Google" id="ProtNLM"/>
    </source>
</evidence>